<dbReference type="InterPro" id="IPR050266">
    <property type="entry name" value="AB_hydrolase_sf"/>
</dbReference>
<evidence type="ECO:0000313" key="4">
    <source>
        <dbReference type="Proteomes" id="UP001597012"/>
    </source>
</evidence>
<dbReference type="PANTHER" id="PTHR43798:SF33">
    <property type="entry name" value="HYDROLASE, PUTATIVE (AFU_ORTHOLOGUE AFUA_2G14860)-RELATED"/>
    <property type="match status" value="1"/>
</dbReference>
<evidence type="ECO:0000259" key="1">
    <source>
        <dbReference type="Pfam" id="PF00561"/>
    </source>
</evidence>
<dbReference type="RefSeq" id="WP_379932642.1">
    <property type="nucleotide sequence ID" value="NZ_JBHTHY010000003.1"/>
</dbReference>
<evidence type="ECO:0000259" key="2">
    <source>
        <dbReference type="Pfam" id="PF08386"/>
    </source>
</evidence>
<proteinExistence type="predicted"/>
<dbReference type="Pfam" id="PF08386">
    <property type="entry name" value="Abhydrolase_4"/>
    <property type="match status" value="1"/>
</dbReference>
<feature type="domain" description="AB hydrolase-1" evidence="1">
    <location>
        <begin position="78"/>
        <end position="177"/>
    </location>
</feature>
<dbReference type="PANTHER" id="PTHR43798">
    <property type="entry name" value="MONOACYLGLYCEROL LIPASE"/>
    <property type="match status" value="1"/>
</dbReference>
<gene>
    <name evidence="3" type="ORF">ACFQZJ_04635</name>
</gene>
<accession>A0ABW3B082</accession>
<protein>
    <submittedName>
        <fullName evidence="3">Alpha/beta fold hydrolase</fullName>
    </submittedName>
</protein>
<name>A0ABW3B082_9FLAO</name>
<reference evidence="4" key="1">
    <citation type="journal article" date="2019" name="Int. J. Syst. Evol. Microbiol.">
        <title>The Global Catalogue of Microorganisms (GCM) 10K type strain sequencing project: providing services to taxonomists for standard genome sequencing and annotation.</title>
        <authorList>
            <consortium name="The Broad Institute Genomics Platform"/>
            <consortium name="The Broad Institute Genome Sequencing Center for Infectious Disease"/>
            <person name="Wu L."/>
            <person name="Ma J."/>
        </authorList>
    </citation>
    <scope>NUCLEOTIDE SEQUENCE [LARGE SCALE GENOMIC DNA]</scope>
    <source>
        <strain evidence="4">CCUG 61948</strain>
    </source>
</reference>
<dbReference type="InterPro" id="IPR013595">
    <property type="entry name" value="Pept_S33_TAP-like_C"/>
</dbReference>
<dbReference type="Proteomes" id="UP001597012">
    <property type="component" value="Unassembled WGS sequence"/>
</dbReference>
<keyword evidence="4" id="KW-1185">Reference proteome</keyword>
<dbReference type="InterPro" id="IPR000073">
    <property type="entry name" value="AB_hydrolase_1"/>
</dbReference>
<dbReference type="InterPro" id="IPR029058">
    <property type="entry name" value="AB_hydrolase_fold"/>
</dbReference>
<evidence type="ECO:0000313" key="3">
    <source>
        <dbReference type="EMBL" id="MFD0796736.1"/>
    </source>
</evidence>
<feature type="domain" description="Peptidase S33 tripeptidyl aminopeptidase-like C-terminal" evidence="2">
    <location>
        <begin position="222"/>
        <end position="278"/>
    </location>
</feature>
<sequence length="279" mass="31713">MKKQLTKTIPKLYGLYLNVYALFLPQQAAKKAFLIFSKVRKGRVLPHQKDYLDAAKDKQLKVAGNTIQTYRWQGSKETVVLAHGWESNAWRWHKLIDKLQALDFNVIAFDAPAHGYSTGTHMNVPEYAQTLQAVLTTYGPKHVVGHSVGGMTALYNEYLNPSPTLQKMVTVGSPSEYHEIITHFKELLSFNNRVSRALRSYILNRFGFTEKDFSSPRFVRTNTKKGLLFHDRLDTITPYHSSEQVHAAWQGSTFITTEGLGHSMHQDEVNDQIVAFLAS</sequence>
<dbReference type="Gene3D" id="3.40.50.1820">
    <property type="entry name" value="alpha/beta hydrolase"/>
    <property type="match status" value="1"/>
</dbReference>
<organism evidence="3 4">
    <name type="scientific">Maribacter chungangensis</name>
    <dbReference type="NCBI Taxonomy" id="1069117"/>
    <lineage>
        <taxon>Bacteria</taxon>
        <taxon>Pseudomonadati</taxon>
        <taxon>Bacteroidota</taxon>
        <taxon>Flavobacteriia</taxon>
        <taxon>Flavobacteriales</taxon>
        <taxon>Flavobacteriaceae</taxon>
        <taxon>Maribacter</taxon>
    </lineage>
</organism>
<dbReference type="Pfam" id="PF00561">
    <property type="entry name" value="Abhydrolase_1"/>
    <property type="match status" value="1"/>
</dbReference>
<comment type="caution">
    <text evidence="3">The sequence shown here is derived from an EMBL/GenBank/DDBJ whole genome shotgun (WGS) entry which is preliminary data.</text>
</comment>
<dbReference type="GO" id="GO:0016787">
    <property type="term" value="F:hydrolase activity"/>
    <property type="evidence" value="ECO:0007669"/>
    <property type="project" value="UniProtKB-KW"/>
</dbReference>
<keyword evidence="3" id="KW-0378">Hydrolase</keyword>
<dbReference type="SUPFAM" id="SSF53474">
    <property type="entry name" value="alpha/beta-Hydrolases"/>
    <property type="match status" value="1"/>
</dbReference>
<dbReference type="EMBL" id="JBHTHY010000003">
    <property type="protein sequence ID" value="MFD0796736.1"/>
    <property type="molecule type" value="Genomic_DNA"/>
</dbReference>